<evidence type="ECO:0000259" key="8">
    <source>
        <dbReference type="Pfam" id="PF17763"/>
    </source>
</evidence>
<dbReference type="PANTHER" id="PTHR11707">
    <property type="entry name" value="L-ASPARAGINASE"/>
    <property type="match status" value="1"/>
</dbReference>
<proteinExistence type="inferred from homology"/>
<evidence type="ECO:0000313" key="9">
    <source>
        <dbReference type="EMBL" id="HJA80066.1"/>
    </source>
</evidence>
<dbReference type="PROSITE" id="PS00144">
    <property type="entry name" value="ASN_GLN_ASE_1"/>
    <property type="match status" value="1"/>
</dbReference>
<protein>
    <submittedName>
        <fullName evidence="9">Asparaginase</fullName>
    </submittedName>
</protein>
<dbReference type="AlphaFoldDB" id="A0A9D2HNS6"/>
<comment type="caution">
    <text evidence="9">The sequence shown here is derived from an EMBL/GenBank/DDBJ whole genome shotgun (WGS) entry which is preliminary data.</text>
</comment>
<keyword evidence="2" id="KW-0378">Hydrolase</keyword>
<reference evidence="9" key="2">
    <citation type="submission" date="2021-04" db="EMBL/GenBank/DDBJ databases">
        <authorList>
            <person name="Gilroy R."/>
        </authorList>
    </citation>
    <scope>NUCLEOTIDE SEQUENCE</scope>
    <source>
        <strain evidence="9">5032</strain>
    </source>
</reference>
<evidence type="ECO:0000256" key="5">
    <source>
        <dbReference type="PROSITE-ProRule" id="PRU10099"/>
    </source>
</evidence>
<sequence length="330" mass="35479">MSGKVLVITTGGTIAMLHDAAGGGAAPARNGNELVDGVRGLERVCPLEVHEFANLPSPAMTPRHMYDLAALVRRRLEEEAIAGVVITHGTDTLEETAYFLDLTVDSPKPVCLTAAMHAEDELGPDGPRNLMSAVRVAASPQARGMGALVVMNDQLHAAREAAKTHAANVATFQSPWWGPIGTVDDDRIIFRRAPLHRQTLWPSRLERRADLIKIVTGDDGSLIDFALSHGTDGLVIESFGRGNVPPTVMPALRRAIDRGVIIVNATRTGGRVLDVYAYDGGMVQQRRLGVIMGGELSAAKARLKLLLALNLTPAGERPQRDAVARWFDTD</sequence>
<evidence type="ECO:0000256" key="2">
    <source>
        <dbReference type="ARBA" id="ARBA00022801"/>
    </source>
</evidence>
<dbReference type="Proteomes" id="UP000823821">
    <property type="component" value="Unassembled WGS sequence"/>
</dbReference>
<dbReference type="FunFam" id="3.40.50.1170:FF:000001">
    <property type="entry name" value="L-asparaginase 2"/>
    <property type="match status" value="1"/>
</dbReference>
<dbReference type="InterPro" id="IPR027474">
    <property type="entry name" value="L-asparaginase_N"/>
</dbReference>
<evidence type="ECO:0000256" key="4">
    <source>
        <dbReference type="PIRSR" id="PIRSR001220-2"/>
    </source>
</evidence>
<dbReference type="PANTHER" id="PTHR11707:SF28">
    <property type="entry name" value="60 KDA LYSOPHOSPHOLIPASE"/>
    <property type="match status" value="1"/>
</dbReference>
<feature type="active site" description="O-isoaspartyl threonine intermediate" evidence="3">
    <location>
        <position position="13"/>
    </location>
</feature>
<evidence type="ECO:0000256" key="6">
    <source>
        <dbReference type="PROSITE-ProRule" id="PRU10100"/>
    </source>
</evidence>
<feature type="binding site" evidence="4">
    <location>
        <begin position="90"/>
        <end position="91"/>
    </location>
    <ligand>
        <name>substrate</name>
    </ligand>
</feature>
<evidence type="ECO:0000256" key="3">
    <source>
        <dbReference type="PIRSR" id="PIRSR001220-1"/>
    </source>
</evidence>
<feature type="active site" evidence="6">
    <location>
        <position position="90"/>
    </location>
</feature>
<gene>
    <name evidence="9" type="ORF">H9784_10970</name>
</gene>
<dbReference type="InterPro" id="IPR004550">
    <property type="entry name" value="AsnASE_II"/>
</dbReference>
<dbReference type="SFLD" id="SFLDS00057">
    <property type="entry name" value="Glutaminase/Asparaginase"/>
    <property type="match status" value="1"/>
</dbReference>
<dbReference type="SMART" id="SM00870">
    <property type="entry name" value="Asparaginase"/>
    <property type="match status" value="1"/>
</dbReference>
<dbReference type="PROSITE" id="PS00917">
    <property type="entry name" value="ASN_GLN_ASE_2"/>
    <property type="match status" value="1"/>
</dbReference>
<dbReference type="Pfam" id="PF17763">
    <property type="entry name" value="Asparaginase_C"/>
    <property type="match status" value="1"/>
</dbReference>
<dbReference type="InterPro" id="IPR027473">
    <property type="entry name" value="L-asparaginase_C"/>
</dbReference>
<dbReference type="Gene3D" id="3.40.50.1170">
    <property type="entry name" value="L-asparaginase, N-terminal domain"/>
    <property type="match status" value="1"/>
</dbReference>
<dbReference type="CDD" id="cd08964">
    <property type="entry name" value="L-asparaginase_II"/>
    <property type="match status" value="1"/>
</dbReference>
<dbReference type="SUPFAM" id="SSF53774">
    <property type="entry name" value="Glutaminase/Asparaginase"/>
    <property type="match status" value="1"/>
</dbReference>
<evidence type="ECO:0000313" key="10">
    <source>
        <dbReference type="Proteomes" id="UP000823821"/>
    </source>
</evidence>
<dbReference type="EMBL" id="DWZD01000053">
    <property type="protein sequence ID" value="HJA80066.1"/>
    <property type="molecule type" value="Genomic_DNA"/>
</dbReference>
<reference evidence="9" key="1">
    <citation type="journal article" date="2021" name="PeerJ">
        <title>Extensive microbial diversity within the chicken gut microbiome revealed by metagenomics and culture.</title>
        <authorList>
            <person name="Gilroy R."/>
            <person name="Ravi A."/>
            <person name="Getino M."/>
            <person name="Pursley I."/>
            <person name="Horton D.L."/>
            <person name="Alikhan N.F."/>
            <person name="Baker D."/>
            <person name="Gharbi K."/>
            <person name="Hall N."/>
            <person name="Watson M."/>
            <person name="Adriaenssens E.M."/>
            <person name="Foster-Nyarko E."/>
            <person name="Jarju S."/>
            <person name="Secka A."/>
            <person name="Antonio M."/>
            <person name="Oren A."/>
            <person name="Chaudhuri R.R."/>
            <person name="La Ragione R."/>
            <person name="Hildebrand F."/>
            <person name="Pallen M.J."/>
        </authorList>
    </citation>
    <scope>NUCLEOTIDE SEQUENCE</scope>
    <source>
        <strain evidence="9">5032</strain>
    </source>
</reference>
<dbReference type="InterPro" id="IPR027475">
    <property type="entry name" value="Asparaginase/glutaminase_AS2"/>
</dbReference>
<feature type="domain" description="L-asparaginase N-terminal" evidence="7">
    <location>
        <begin position="4"/>
        <end position="194"/>
    </location>
</feature>
<dbReference type="InterPro" id="IPR037152">
    <property type="entry name" value="L-asparaginase_N_sf"/>
</dbReference>
<dbReference type="InterPro" id="IPR036152">
    <property type="entry name" value="Asp/glu_Ase-like_sf"/>
</dbReference>
<dbReference type="InterPro" id="IPR040919">
    <property type="entry name" value="Asparaginase_C"/>
</dbReference>
<dbReference type="GO" id="GO:0006528">
    <property type="term" value="P:asparagine metabolic process"/>
    <property type="evidence" value="ECO:0007669"/>
    <property type="project" value="InterPro"/>
</dbReference>
<evidence type="ECO:0000259" key="7">
    <source>
        <dbReference type="Pfam" id="PF00710"/>
    </source>
</evidence>
<dbReference type="PRINTS" id="PR00139">
    <property type="entry name" value="ASNGLNASE"/>
</dbReference>
<evidence type="ECO:0000256" key="1">
    <source>
        <dbReference type="ARBA" id="ARBA00010518"/>
    </source>
</evidence>
<feature type="binding site" evidence="4">
    <location>
        <position position="57"/>
    </location>
    <ligand>
        <name>substrate</name>
    </ligand>
</feature>
<dbReference type="InterPro" id="IPR006034">
    <property type="entry name" value="Asparaginase/glutaminase-like"/>
</dbReference>
<organism evidence="9 10">
    <name type="scientific">Candidatus Desulfovibrio intestinavium</name>
    <dbReference type="NCBI Taxonomy" id="2838534"/>
    <lineage>
        <taxon>Bacteria</taxon>
        <taxon>Pseudomonadati</taxon>
        <taxon>Thermodesulfobacteriota</taxon>
        <taxon>Desulfovibrionia</taxon>
        <taxon>Desulfovibrionales</taxon>
        <taxon>Desulfovibrionaceae</taxon>
        <taxon>Desulfovibrio</taxon>
    </lineage>
</organism>
<dbReference type="GO" id="GO:0004067">
    <property type="term" value="F:asparaginase activity"/>
    <property type="evidence" value="ECO:0007669"/>
    <property type="project" value="UniProtKB-UniRule"/>
</dbReference>
<dbReference type="Pfam" id="PF00710">
    <property type="entry name" value="Asparaginase"/>
    <property type="match status" value="1"/>
</dbReference>
<dbReference type="PIRSF" id="PIRSF500176">
    <property type="entry name" value="L_ASNase"/>
    <property type="match status" value="1"/>
</dbReference>
<dbReference type="InterPro" id="IPR020827">
    <property type="entry name" value="Asparaginase/glutaminase_AS1"/>
</dbReference>
<dbReference type="Gene3D" id="3.40.50.40">
    <property type="match status" value="1"/>
</dbReference>
<accession>A0A9D2HNS6</accession>
<feature type="active site" evidence="5">
    <location>
        <position position="13"/>
    </location>
</feature>
<dbReference type="PROSITE" id="PS51732">
    <property type="entry name" value="ASN_GLN_ASE_3"/>
    <property type="match status" value="1"/>
</dbReference>
<dbReference type="PIRSF" id="PIRSF001220">
    <property type="entry name" value="L-ASNase_gatD"/>
    <property type="match status" value="1"/>
</dbReference>
<feature type="domain" description="Asparaginase/glutaminase C-terminal" evidence="8">
    <location>
        <begin position="210"/>
        <end position="313"/>
    </location>
</feature>
<comment type="similarity">
    <text evidence="1">Belongs to the asparaginase 1 family.</text>
</comment>
<name>A0A9D2HNS6_9BACT</name>